<sequence>MGKQFALVVLNWNGKKLLETFLPAMEQFSPQANLYVVDNASTDGSQAFIQEAFPSVKIIQNNRNYGYAKGYNEGLAGLTEPILILINSDIEVTPNWLTPIAALFDANPDLAIVQPKILDYKNKAYFEYAGAAGGYIDKYGFPYCRGRIFDSIEKDEGQYDDVVDIFWASGACLCIKNEVFQALNGFDEDFFAHQEEIDLCWRAQNRGYRIQYCGFSTVYHVGGATLNYNNPRKTYLNFRNSLMMLYKNLPAHHKFSTIFIRLCLDGIAGVRFLLQFKPKHCWAIIRSHFAFYKRIPKLKNKVEFTSINNYFTEKSVIFSYFVLRKKNFIIIRNKQ</sequence>
<dbReference type="PANTHER" id="PTHR43179:SF12">
    <property type="entry name" value="GALACTOFURANOSYLTRANSFERASE GLFT2"/>
    <property type="match status" value="1"/>
</dbReference>
<proteinExistence type="inferred from homology"/>
<dbReference type="CDD" id="cd04186">
    <property type="entry name" value="GT_2_like_c"/>
    <property type="match status" value="1"/>
</dbReference>
<dbReference type="InterPro" id="IPR029044">
    <property type="entry name" value="Nucleotide-diphossugar_trans"/>
</dbReference>
<dbReference type="PANTHER" id="PTHR43179">
    <property type="entry name" value="RHAMNOSYLTRANSFERASE WBBL"/>
    <property type="match status" value="1"/>
</dbReference>
<evidence type="ECO:0000313" key="6">
    <source>
        <dbReference type="Proteomes" id="UP000255024"/>
    </source>
</evidence>
<keyword evidence="6" id="KW-1185">Reference proteome</keyword>
<evidence type="ECO:0000259" key="4">
    <source>
        <dbReference type="Pfam" id="PF00535"/>
    </source>
</evidence>
<accession>A0A378RPA4</accession>
<name>A0A378RPA4_MYROD</name>
<dbReference type="Pfam" id="PF00535">
    <property type="entry name" value="Glycos_transf_2"/>
    <property type="match status" value="1"/>
</dbReference>
<dbReference type="RefSeq" id="WP_115091096.1">
    <property type="nucleotide sequence ID" value="NZ_CP068107.1"/>
</dbReference>
<protein>
    <submittedName>
        <fullName evidence="5">dTDP-Rha:alpha-D-GlcNAc-pyrophosphate polyprenol, alpha-3-L-rhamnosyltransferase</fullName>
        <ecNumber evidence="5">2.4.-.-</ecNumber>
    </submittedName>
</protein>
<dbReference type="EC" id="2.4.-.-" evidence="5"/>
<keyword evidence="2 5" id="KW-0328">Glycosyltransferase</keyword>
<dbReference type="AlphaFoldDB" id="A0A378RPA4"/>
<dbReference type="SUPFAM" id="SSF53448">
    <property type="entry name" value="Nucleotide-diphospho-sugar transferases"/>
    <property type="match status" value="1"/>
</dbReference>
<dbReference type="Gene3D" id="3.90.550.10">
    <property type="entry name" value="Spore Coat Polysaccharide Biosynthesis Protein SpsA, Chain A"/>
    <property type="match status" value="1"/>
</dbReference>
<evidence type="ECO:0000313" key="5">
    <source>
        <dbReference type="EMBL" id="STZ28199.1"/>
    </source>
</evidence>
<comment type="similarity">
    <text evidence="1">Belongs to the glycosyltransferase 2 family.</text>
</comment>
<evidence type="ECO:0000256" key="1">
    <source>
        <dbReference type="ARBA" id="ARBA00006739"/>
    </source>
</evidence>
<dbReference type="EMBL" id="UGQL01000001">
    <property type="protein sequence ID" value="STZ28199.1"/>
    <property type="molecule type" value="Genomic_DNA"/>
</dbReference>
<keyword evidence="3 5" id="KW-0808">Transferase</keyword>
<dbReference type="InterPro" id="IPR001173">
    <property type="entry name" value="Glyco_trans_2-like"/>
</dbReference>
<dbReference type="Proteomes" id="UP000255024">
    <property type="component" value="Unassembled WGS sequence"/>
</dbReference>
<evidence type="ECO:0000256" key="3">
    <source>
        <dbReference type="ARBA" id="ARBA00022679"/>
    </source>
</evidence>
<reference evidence="5 6" key="1">
    <citation type="submission" date="2018-06" db="EMBL/GenBank/DDBJ databases">
        <authorList>
            <consortium name="Pathogen Informatics"/>
            <person name="Doyle S."/>
        </authorList>
    </citation>
    <scope>NUCLEOTIDE SEQUENCE [LARGE SCALE GENOMIC DNA]</scope>
    <source>
        <strain evidence="5 6">NCTC11179</strain>
    </source>
</reference>
<gene>
    <name evidence="5" type="primary">wbbL_1</name>
    <name evidence="5" type="ORF">NCTC11179_01741</name>
</gene>
<organism evidence="5 6">
    <name type="scientific">Myroides odoratus</name>
    <name type="common">Flavobacterium odoratum</name>
    <dbReference type="NCBI Taxonomy" id="256"/>
    <lineage>
        <taxon>Bacteria</taxon>
        <taxon>Pseudomonadati</taxon>
        <taxon>Bacteroidota</taxon>
        <taxon>Flavobacteriia</taxon>
        <taxon>Flavobacteriales</taxon>
        <taxon>Flavobacteriaceae</taxon>
        <taxon>Myroides</taxon>
    </lineage>
</organism>
<evidence type="ECO:0000256" key="2">
    <source>
        <dbReference type="ARBA" id="ARBA00022676"/>
    </source>
</evidence>
<feature type="domain" description="Glycosyltransferase 2-like" evidence="4">
    <location>
        <begin position="15"/>
        <end position="124"/>
    </location>
</feature>
<dbReference type="GO" id="GO:0016757">
    <property type="term" value="F:glycosyltransferase activity"/>
    <property type="evidence" value="ECO:0007669"/>
    <property type="project" value="UniProtKB-KW"/>
</dbReference>